<organism evidence="9">
    <name type="scientific">Pseudo-nitzschia australis</name>
    <dbReference type="NCBI Taxonomy" id="44445"/>
    <lineage>
        <taxon>Eukaryota</taxon>
        <taxon>Sar</taxon>
        <taxon>Stramenopiles</taxon>
        <taxon>Ochrophyta</taxon>
        <taxon>Bacillariophyta</taxon>
        <taxon>Bacillariophyceae</taxon>
        <taxon>Bacillariophycidae</taxon>
        <taxon>Bacillariales</taxon>
        <taxon>Bacillariaceae</taxon>
        <taxon>Pseudo-nitzschia</taxon>
    </lineage>
</organism>
<evidence type="ECO:0000256" key="3">
    <source>
        <dbReference type="ARBA" id="ARBA00022692"/>
    </source>
</evidence>
<protein>
    <recommendedName>
        <fullName evidence="10">Peroxisomal membrane protein MPV17</fullName>
    </recommendedName>
</protein>
<evidence type="ECO:0000256" key="7">
    <source>
        <dbReference type="SAM" id="SignalP"/>
    </source>
</evidence>
<dbReference type="AlphaFoldDB" id="A0A6V0CBF8"/>
<evidence type="ECO:0000256" key="4">
    <source>
        <dbReference type="ARBA" id="ARBA00022989"/>
    </source>
</evidence>
<accession>A0A6V0CBF8</accession>
<name>A0A6V0CBF8_9STRA</name>
<feature type="transmembrane region" description="Helical" evidence="6">
    <location>
        <begin position="181"/>
        <end position="203"/>
    </location>
</feature>
<dbReference type="PANTHER" id="PTHR11266">
    <property type="entry name" value="PEROXISOMAL MEMBRANE PROTEIN 2, PXMP2 MPV17"/>
    <property type="match status" value="1"/>
</dbReference>
<evidence type="ECO:0008006" key="10">
    <source>
        <dbReference type="Google" id="ProtNLM"/>
    </source>
</evidence>
<evidence type="ECO:0000256" key="6">
    <source>
        <dbReference type="RuleBase" id="RU363053"/>
    </source>
</evidence>
<feature type="transmembrane region" description="Helical" evidence="6">
    <location>
        <begin position="95"/>
        <end position="116"/>
    </location>
</feature>
<comment type="subcellular location">
    <subcellularLocation>
        <location evidence="1">Membrane</location>
        <topology evidence="1">Multi-pass membrane protein</topology>
    </subcellularLocation>
</comment>
<dbReference type="GO" id="GO:0016020">
    <property type="term" value="C:membrane"/>
    <property type="evidence" value="ECO:0007669"/>
    <property type="project" value="UniProtKB-SubCell"/>
</dbReference>
<keyword evidence="7" id="KW-0732">Signal</keyword>
<dbReference type="EMBL" id="HBIX01028984">
    <property type="protein sequence ID" value="CAE0726743.1"/>
    <property type="molecule type" value="Transcribed_RNA"/>
</dbReference>
<feature type="chain" id="PRO_5036192502" description="Peroxisomal membrane protein MPV17" evidence="7">
    <location>
        <begin position="32"/>
        <end position="237"/>
    </location>
</feature>
<sequence>MRLLSKIVRSPAICILIALALISSPYNACEGLQIAPGAAAASGAWTWYKSMLVAKPLVTKSLTSSGIMGISDVFCQMVVVRAIPEKERPSKLDSVRILHATITGAMWSGPITHYWYIVLEKMYGAIAKAANIQDPAIGLVIRLILDSTIFSSVTLTGYFTIRSFLEGTGFEGANEKLGTRFFSALFGAWKFWPMANAINFWFIPMEYRVLYMNVLSFFWSGWLTYVNSKNITLSKNI</sequence>
<dbReference type="GO" id="GO:0005737">
    <property type="term" value="C:cytoplasm"/>
    <property type="evidence" value="ECO:0007669"/>
    <property type="project" value="TreeGrafter"/>
</dbReference>
<evidence type="ECO:0000256" key="5">
    <source>
        <dbReference type="ARBA" id="ARBA00023136"/>
    </source>
</evidence>
<evidence type="ECO:0000256" key="1">
    <source>
        <dbReference type="ARBA" id="ARBA00004141"/>
    </source>
</evidence>
<comment type="similarity">
    <text evidence="2 6">Belongs to the peroxisomal membrane protein PXMP2/4 family.</text>
</comment>
<evidence type="ECO:0000256" key="2">
    <source>
        <dbReference type="ARBA" id="ARBA00006824"/>
    </source>
</evidence>
<reference evidence="9" key="1">
    <citation type="submission" date="2021-01" db="EMBL/GenBank/DDBJ databases">
        <authorList>
            <person name="Corre E."/>
            <person name="Pelletier E."/>
            <person name="Niang G."/>
            <person name="Scheremetjew M."/>
            <person name="Finn R."/>
            <person name="Kale V."/>
            <person name="Holt S."/>
            <person name="Cochrane G."/>
            <person name="Meng A."/>
            <person name="Brown T."/>
            <person name="Cohen L."/>
        </authorList>
    </citation>
    <scope>NUCLEOTIDE SEQUENCE</scope>
    <source>
        <strain evidence="9">10249 10 AB</strain>
    </source>
</reference>
<feature type="transmembrane region" description="Helical" evidence="6">
    <location>
        <begin position="136"/>
        <end position="161"/>
    </location>
</feature>
<evidence type="ECO:0000313" key="9">
    <source>
        <dbReference type="EMBL" id="CAE0726743.1"/>
    </source>
</evidence>
<dbReference type="EMBL" id="HBIX01028979">
    <property type="protein sequence ID" value="CAE0726738.1"/>
    <property type="molecule type" value="Transcribed_RNA"/>
</dbReference>
<dbReference type="InterPro" id="IPR007248">
    <property type="entry name" value="Mpv17_PMP22"/>
</dbReference>
<evidence type="ECO:0000313" key="8">
    <source>
        <dbReference type="EMBL" id="CAE0726738.1"/>
    </source>
</evidence>
<dbReference type="Pfam" id="PF04117">
    <property type="entry name" value="Mpv17_PMP22"/>
    <property type="match status" value="1"/>
</dbReference>
<keyword evidence="5 6" id="KW-0472">Membrane</keyword>
<proteinExistence type="inferred from homology"/>
<gene>
    <name evidence="8" type="ORF">PAUS00366_LOCUS19495</name>
    <name evidence="9" type="ORF">PAUS00366_LOCUS19500</name>
</gene>
<feature type="signal peptide" evidence="7">
    <location>
        <begin position="1"/>
        <end position="31"/>
    </location>
</feature>
<keyword evidence="3 6" id="KW-0812">Transmembrane</keyword>
<keyword evidence="4 6" id="KW-1133">Transmembrane helix</keyword>